<keyword evidence="2" id="KW-0479">Metal-binding</keyword>
<evidence type="ECO:0000256" key="2">
    <source>
        <dbReference type="PIRSR" id="PIRSR005962-1"/>
    </source>
</evidence>
<feature type="binding site" evidence="2">
    <location>
        <position position="362"/>
    </location>
    <ligand>
        <name>Mn(2+)</name>
        <dbReference type="ChEBI" id="CHEBI:29035"/>
        <label>2</label>
    </ligand>
</feature>
<dbReference type="Proteomes" id="UP000515856">
    <property type="component" value="Chromosome"/>
</dbReference>
<dbReference type="InterPro" id="IPR036264">
    <property type="entry name" value="Bact_exopeptidase_dim_dom"/>
</dbReference>
<dbReference type="AlphaFoldDB" id="A0A7G9GL57"/>
<proteinExistence type="predicted"/>
<dbReference type="PANTHER" id="PTHR11014">
    <property type="entry name" value="PEPTIDASE M20 FAMILY MEMBER"/>
    <property type="match status" value="1"/>
</dbReference>
<protein>
    <submittedName>
        <fullName evidence="4">Amidohydrolase</fullName>
    </submittedName>
</protein>
<feature type="binding site" evidence="2">
    <location>
        <position position="103"/>
    </location>
    <ligand>
        <name>Mn(2+)</name>
        <dbReference type="ChEBI" id="CHEBI:29035"/>
        <label>2</label>
    </ligand>
</feature>
<evidence type="ECO:0000259" key="3">
    <source>
        <dbReference type="Pfam" id="PF07687"/>
    </source>
</evidence>
<dbReference type="Gene3D" id="3.30.70.360">
    <property type="match status" value="1"/>
</dbReference>
<dbReference type="Pfam" id="PF07687">
    <property type="entry name" value="M20_dimer"/>
    <property type="match status" value="1"/>
</dbReference>
<keyword evidence="2" id="KW-0464">Manganese</keyword>
<dbReference type="NCBIfam" id="TIGR01891">
    <property type="entry name" value="amidohydrolases"/>
    <property type="match status" value="1"/>
</dbReference>
<keyword evidence="5" id="KW-1185">Reference proteome</keyword>
<dbReference type="PANTHER" id="PTHR11014:SF63">
    <property type="entry name" value="METALLOPEPTIDASE, PUTATIVE (AFU_ORTHOLOGUE AFUA_6G09600)-RELATED"/>
    <property type="match status" value="1"/>
</dbReference>
<gene>
    <name evidence="4" type="ORF">H9Q80_14975</name>
</gene>
<sequence>MNIKPYVLDEKEHLIALRRYFHAHPEPSLKEFHTAEKIEQELDDCGIKHQRIGESGVYACIKGKKGMGHVIALRCDIDALAMDDLKDEDYRSVNEGCAHACGHDAHTAVLLTVAKILKAKENEFSGEVRCFFQQAEEIGQGARQFVDAGLLEGVDRVYGAHMCSSLDVGDVSLTPGPMNASCDYFKIEVKGKGAHVSTPQLGIDALYIASQIVVNLQTIVSRNTAPVDSAVVGVGVLRAGTQYNIVAEDAVLEGTTRSFTPQQRAFTNQKVETIATQTAALFGASATVTFKDYAAPLINDEDIANEVSKIAEAIVGPSHVIHNQTKMLQADDFADYLAKVKGVYAFIGSRNKAYPNTCVALHHGLFDIDEDALLISCNLFVDYTLDYLK</sequence>
<dbReference type="Pfam" id="PF01546">
    <property type="entry name" value="Peptidase_M20"/>
    <property type="match status" value="1"/>
</dbReference>
<dbReference type="PIRSF" id="PIRSF005962">
    <property type="entry name" value="Pept_M20D_amidohydro"/>
    <property type="match status" value="1"/>
</dbReference>
<dbReference type="KEGG" id="ehn:H9Q80_14975"/>
<dbReference type="Gene3D" id="3.40.630.10">
    <property type="entry name" value="Zn peptidases"/>
    <property type="match status" value="1"/>
</dbReference>
<evidence type="ECO:0000313" key="5">
    <source>
        <dbReference type="Proteomes" id="UP000515856"/>
    </source>
</evidence>
<dbReference type="InterPro" id="IPR011650">
    <property type="entry name" value="Peptidase_M20_dimer"/>
</dbReference>
<feature type="binding site" evidence="2">
    <location>
        <position position="161"/>
    </location>
    <ligand>
        <name>Mn(2+)</name>
        <dbReference type="ChEBI" id="CHEBI:29035"/>
        <label>2</label>
    </ligand>
</feature>
<dbReference type="SUPFAM" id="SSF55031">
    <property type="entry name" value="Bacterial exopeptidase dimerisation domain"/>
    <property type="match status" value="1"/>
</dbReference>
<dbReference type="EMBL" id="CP060636">
    <property type="protein sequence ID" value="QNM11539.1"/>
    <property type="molecule type" value="Genomic_DNA"/>
</dbReference>
<comment type="cofactor">
    <cofactor evidence="2">
        <name>Mn(2+)</name>
        <dbReference type="ChEBI" id="CHEBI:29035"/>
    </cofactor>
    <text evidence="2">The Mn(2+) ion enhances activity.</text>
</comment>
<keyword evidence="1 4" id="KW-0378">Hydrolase</keyword>
<evidence type="ECO:0000313" key="4">
    <source>
        <dbReference type="EMBL" id="QNM11539.1"/>
    </source>
</evidence>
<dbReference type="GO" id="GO:0019877">
    <property type="term" value="P:diaminopimelate biosynthetic process"/>
    <property type="evidence" value="ECO:0007669"/>
    <property type="project" value="UniProtKB-ARBA"/>
</dbReference>
<dbReference type="SUPFAM" id="SSF53187">
    <property type="entry name" value="Zn-dependent exopeptidases"/>
    <property type="match status" value="1"/>
</dbReference>
<dbReference type="GO" id="GO:0050118">
    <property type="term" value="F:N-acetyldiaminopimelate deacetylase activity"/>
    <property type="evidence" value="ECO:0007669"/>
    <property type="project" value="UniProtKB-ARBA"/>
</dbReference>
<feature type="domain" description="Peptidase M20 dimerisation" evidence="3">
    <location>
        <begin position="185"/>
        <end position="278"/>
    </location>
</feature>
<dbReference type="RefSeq" id="WP_117452444.1">
    <property type="nucleotide sequence ID" value="NZ_CP060636.1"/>
</dbReference>
<evidence type="ECO:0000256" key="1">
    <source>
        <dbReference type="ARBA" id="ARBA00022801"/>
    </source>
</evidence>
<dbReference type="InterPro" id="IPR017439">
    <property type="entry name" value="Amidohydrolase"/>
</dbReference>
<feature type="binding site" evidence="2">
    <location>
        <position position="101"/>
    </location>
    <ligand>
        <name>Mn(2+)</name>
        <dbReference type="ChEBI" id="CHEBI:29035"/>
        <label>2</label>
    </ligand>
</feature>
<organism evidence="4 5">
    <name type="scientific">[Eubacterium] hominis</name>
    <dbReference type="NCBI Taxonomy" id="2764325"/>
    <lineage>
        <taxon>Bacteria</taxon>
        <taxon>Bacillati</taxon>
        <taxon>Bacillota</taxon>
        <taxon>Erysipelotrichia</taxon>
        <taxon>Erysipelotrichales</taxon>
        <taxon>Erysipelotrichaceae</taxon>
        <taxon>Amedibacillus</taxon>
    </lineage>
</organism>
<dbReference type="GO" id="GO:0046872">
    <property type="term" value="F:metal ion binding"/>
    <property type="evidence" value="ECO:0007669"/>
    <property type="project" value="UniProtKB-KW"/>
</dbReference>
<accession>A0A7G9GL57</accession>
<dbReference type="FunFam" id="3.30.70.360:FF:000001">
    <property type="entry name" value="N-acetyldiaminopimelate deacetylase"/>
    <property type="match status" value="1"/>
</dbReference>
<feature type="binding site" evidence="2">
    <location>
        <position position="137"/>
    </location>
    <ligand>
        <name>Mn(2+)</name>
        <dbReference type="ChEBI" id="CHEBI:29035"/>
        <label>2</label>
    </ligand>
</feature>
<name>A0A7G9GL57_9FIRM</name>
<dbReference type="InterPro" id="IPR002933">
    <property type="entry name" value="Peptidase_M20"/>
</dbReference>
<reference evidence="4 5" key="1">
    <citation type="submission" date="2020-08" db="EMBL/GenBank/DDBJ databases">
        <authorList>
            <person name="Liu C."/>
            <person name="Sun Q."/>
        </authorList>
    </citation>
    <scope>NUCLEOTIDE SEQUENCE [LARGE SCALE GENOMIC DNA]</scope>
    <source>
        <strain evidence="4 5">NSJ-61</strain>
    </source>
</reference>